<reference evidence="1" key="1">
    <citation type="submission" date="2017-03" db="EMBL/GenBank/DDBJ databases">
        <title>The mitochondrial genome of the carnivorous plant Utricularia reniformis (Lentibulariaceae): structure, comparative analysis and evolutionary landmarks.</title>
        <authorList>
            <person name="Silva S.R."/>
            <person name="Alvarenga D.O."/>
            <person name="Michael T.P."/>
            <person name="Miranda V.F.O."/>
            <person name="Varani A.M."/>
        </authorList>
    </citation>
    <scope>NUCLEOTIDE SEQUENCE</scope>
</reference>
<geneLocation type="mitochondrion" evidence="1"/>
<name>A0A1Y0B0V7_9LAMI</name>
<evidence type="ECO:0000313" key="1">
    <source>
        <dbReference type="EMBL" id="ART31014.1"/>
    </source>
</evidence>
<dbReference type="AlphaFoldDB" id="A0A1Y0B0V7"/>
<protein>
    <submittedName>
        <fullName evidence="1">Uncharacterized protein</fullName>
    </submittedName>
</protein>
<keyword evidence="1" id="KW-0496">Mitochondrion</keyword>
<organism evidence="1">
    <name type="scientific">Utricularia reniformis</name>
    <dbReference type="NCBI Taxonomy" id="192314"/>
    <lineage>
        <taxon>Eukaryota</taxon>
        <taxon>Viridiplantae</taxon>
        <taxon>Streptophyta</taxon>
        <taxon>Embryophyta</taxon>
        <taxon>Tracheophyta</taxon>
        <taxon>Spermatophyta</taxon>
        <taxon>Magnoliopsida</taxon>
        <taxon>eudicotyledons</taxon>
        <taxon>Gunneridae</taxon>
        <taxon>Pentapetalae</taxon>
        <taxon>asterids</taxon>
        <taxon>lamiids</taxon>
        <taxon>Lamiales</taxon>
        <taxon>Lentibulariaceae</taxon>
        <taxon>Utricularia</taxon>
    </lineage>
</organism>
<sequence length="84" mass="9843">MASDEKRVGKRATMRKARTDSNYYWLHMKEWALLSLNGEKLFYSFTCCYLTKEWSSLCYPFGKTKRMTLGIIQPTINSHELPGL</sequence>
<accession>A0A1Y0B0V7</accession>
<gene>
    <name evidence="1" type="ORF">AEK19_MT0771</name>
</gene>
<dbReference type="EMBL" id="KY774314">
    <property type="protein sequence ID" value="ART31014.1"/>
    <property type="molecule type" value="Genomic_DNA"/>
</dbReference>
<proteinExistence type="predicted"/>